<evidence type="ECO:0000313" key="1">
    <source>
        <dbReference type="EMBL" id="EDL87613.1"/>
    </source>
</evidence>
<sequence>MMMKAFVKEDPEECDLRENFGKCGKNETIQVWKTGRVERIW</sequence>
<dbReference type="AlphaFoldDB" id="A6JV16"/>
<proteinExistence type="predicted"/>
<reference evidence="1 2" key="1">
    <citation type="submission" date="2005-09" db="EMBL/GenBank/DDBJ databases">
        <authorList>
            <person name="Mural R.J."/>
            <person name="Li P.W."/>
            <person name="Adams M.D."/>
            <person name="Amanatides P.G."/>
            <person name="Baden-Tillson H."/>
            <person name="Barnstead M."/>
            <person name="Chin S.H."/>
            <person name="Dew I."/>
            <person name="Evans C.A."/>
            <person name="Ferriera S."/>
            <person name="Flanigan M."/>
            <person name="Fosler C."/>
            <person name="Glodek A."/>
            <person name="Gu Z."/>
            <person name="Holt R.A."/>
            <person name="Jennings D."/>
            <person name="Kraft C.L."/>
            <person name="Lu F."/>
            <person name="Nguyen T."/>
            <person name="Nusskern D.R."/>
            <person name="Pfannkoch C.M."/>
            <person name="Sitter C."/>
            <person name="Sutton G.G."/>
            <person name="Venter J.C."/>
            <person name="Wang Z."/>
            <person name="Woodage T."/>
            <person name="Zheng X.H."/>
            <person name="Zhong F."/>
        </authorList>
    </citation>
    <scope>NUCLEOTIDE SEQUENCE [LARGE SCALE GENOMIC DNA]</scope>
    <source>
        <strain>BN</strain>
        <strain evidence="2">Sprague-Dawley</strain>
    </source>
</reference>
<accession>A6JV16</accession>
<organism evidence="1 2">
    <name type="scientific">Rattus norvegicus</name>
    <name type="common">Rat</name>
    <dbReference type="NCBI Taxonomy" id="10116"/>
    <lineage>
        <taxon>Eukaryota</taxon>
        <taxon>Metazoa</taxon>
        <taxon>Chordata</taxon>
        <taxon>Craniata</taxon>
        <taxon>Vertebrata</taxon>
        <taxon>Euteleostomi</taxon>
        <taxon>Mammalia</taxon>
        <taxon>Eutheria</taxon>
        <taxon>Euarchontoglires</taxon>
        <taxon>Glires</taxon>
        <taxon>Rodentia</taxon>
        <taxon>Myomorpha</taxon>
        <taxon>Muroidea</taxon>
        <taxon>Muridae</taxon>
        <taxon>Murinae</taxon>
        <taxon>Rattus</taxon>
    </lineage>
</organism>
<name>A6JV16_RAT</name>
<gene>
    <name evidence="1" type="ORF">rCG_42102</name>
</gene>
<evidence type="ECO:0000313" key="2">
    <source>
        <dbReference type="Proteomes" id="UP000234681"/>
    </source>
</evidence>
<dbReference type="Proteomes" id="UP000234681">
    <property type="component" value="Chromosome 1"/>
</dbReference>
<dbReference type="EMBL" id="CH474002">
    <property type="protein sequence ID" value="EDL87613.1"/>
    <property type="molecule type" value="Genomic_DNA"/>
</dbReference>
<protein>
    <submittedName>
        <fullName evidence="1">RCG42102</fullName>
    </submittedName>
</protein>